<dbReference type="SMART" id="SM00456">
    <property type="entry name" value="WW"/>
    <property type="match status" value="2"/>
</dbReference>
<organism evidence="12 13">
    <name type="scientific">Tigriopus californicus</name>
    <name type="common">Marine copepod</name>
    <dbReference type="NCBI Taxonomy" id="6832"/>
    <lineage>
        <taxon>Eukaryota</taxon>
        <taxon>Metazoa</taxon>
        <taxon>Ecdysozoa</taxon>
        <taxon>Arthropoda</taxon>
        <taxon>Crustacea</taxon>
        <taxon>Multicrustacea</taxon>
        <taxon>Hexanauplia</taxon>
        <taxon>Copepoda</taxon>
        <taxon>Harpacticoida</taxon>
        <taxon>Harpacticidae</taxon>
        <taxon>Tigriopus</taxon>
    </lineage>
</organism>
<feature type="region of interest" description="Disordered" evidence="10">
    <location>
        <begin position="432"/>
        <end position="460"/>
    </location>
</feature>
<dbReference type="OrthoDB" id="2020426at2759"/>
<dbReference type="SUPFAM" id="SSF51045">
    <property type="entry name" value="WW domain"/>
    <property type="match status" value="2"/>
</dbReference>
<proteinExistence type="inferred from homology"/>
<evidence type="ECO:0000313" key="12">
    <source>
        <dbReference type="EMBL" id="TRY69051.1"/>
    </source>
</evidence>
<feature type="region of interest" description="Disordered" evidence="10">
    <location>
        <begin position="1"/>
        <end position="26"/>
    </location>
</feature>
<feature type="compositionally biased region" description="Polar residues" evidence="10">
    <location>
        <begin position="59"/>
        <end position="73"/>
    </location>
</feature>
<feature type="domain" description="WW" evidence="11">
    <location>
        <begin position="266"/>
        <end position="299"/>
    </location>
</feature>
<keyword evidence="3" id="KW-0963">Cytoplasm</keyword>
<accession>A0A553NUE2</accession>
<feature type="compositionally biased region" description="Polar residues" evidence="10">
    <location>
        <begin position="99"/>
        <end position="126"/>
    </location>
</feature>
<evidence type="ECO:0000256" key="4">
    <source>
        <dbReference type="ARBA" id="ARBA00023015"/>
    </source>
</evidence>
<comment type="subcellular location">
    <subcellularLocation>
        <location evidence="2">Cytoplasm</location>
    </subcellularLocation>
    <subcellularLocation>
        <location evidence="1">Nucleus</location>
    </subcellularLocation>
</comment>
<evidence type="ECO:0000256" key="1">
    <source>
        <dbReference type="ARBA" id="ARBA00004123"/>
    </source>
</evidence>
<evidence type="ECO:0000256" key="3">
    <source>
        <dbReference type="ARBA" id="ARBA00022490"/>
    </source>
</evidence>
<dbReference type="Gene3D" id="2.20.70.10">
    <property type="match status" value="2"/>
</dbReference>
<dbReference type="EMBL" id="VCGU01000010">
    <property type="protein sequence ID" value="TRY69051.1"/>
    <property type="molecule type" value="Genomic_DNA"/>
</dbReference>
<feature type="compositionally biased region" description="Polar residues" evidence="10">
    <location>
        <begin position="240"/>
        <end position="254"/>
    </location>
</feature>
<comment type="similarity">
    <text evidence="8">Belongs to the YAP1 family.</text>
</comment>
<evidence type="ECO:0000256" key="10">
    <source>
        <dbReference type="SAM" id="MobiDB-lite"/>
    </source>
</evidence>
<dbReference type="Proteomes" id="UP000318571">
    <property type="component" value="Chromosome 1"/>
</dbReference>
<protein>
    <recommendedName>
        <fullName evidence="11">WW domain-containing protein</fullName>
    </recommendedName>
</protein>
<dbReference type="FunFam" id="2.20.70.10:FF:000012">
    <property type="entry name" value="transcriptional coactivator YAP1 isoform X2"/>
    <property type="match status" value="1"/>
</dbReference>
<keyword evidence="5" id="KW-0010">Activator</keyword>
<feature type="compositionally biased region" description="Polar residues" evidence="10">
    <location>
        <begin position="441"/>
        <end position="460"/>
    </location>
</feature>
<dbReference type="GO" id="GO:0035329">
    <property type="term" value="P:hippo signaling"/>
    <property type="evidence" value="ECO:0007669"/>
    <property type="project" value="TreeGrafter"/>
</dbReference>
<feature type="compositionally biased region" description="Polar residues" evidence="10">
    <location>
        <begin position="80"/>
        <end position="92"/>
    </location>
</feature>
<dbReference type="InterPro" id="IPR051583">
    <property type="entry name" value="YAP1"/>
</dbReference>
<evidence type="ECO:0000256" key="5">
    <source>
        <dbReference type="ARBA" id="ARBA00023159"/>
    </source>
</evidence>
<dbReference type="PROSITE" id="PS01159">
    <property type="entry name" value="WW_DOMAIN_1"/>
    <property type="match status" value="2"/>
</dbReference>
<dbReference type="PROSITE" id="PS50020">
    <property type="entry name" value="WW_DOMAIN_2"/>
    <property type="match status" value="2"/>
</dbReference>
<evidence type="ECO:0000256" key="7">
    <source>
        <dbReference type="ARBA" id="ARBA00023242"/>
    </source>
</evidence>
<dbReference type="AlphaFoldDB" id="A0A553NUE2"/>
<dbReference type="GO" id="GO:0005737">
    <property type="term" value="C:cytoplasm"/>
    <property type="evidence" value="ECO:0007669"/>
    <property type="project" value="UniProtKB-SubCell"/>
</dbReference>
<dbReference type="Gene3D" id="6.20.430.10">
    <property type="match status" value="1"/>
</dbReference>
<keyword evidence="13" id="KW-1185">Reference proteome</keyword>
<evidence type="ECO:0000256" key="8">
    <source>
        <dbReference type="ARBA" id="ARBA00038057"/>
    </source>
</evidence>
<dbReference type="PANTHER" id="PTHR17616">
    <property type="entry name" value="YES-ASSOCIATED PROTEIN YAP1 FAMILY MEMBER"/>
    <property type="match status" value="1"/>
</dbReference>
<dbReference type="STRING" id="6832.A0A553NUE2"/>
<feature type="domain" description="WW" evidence="11">
    <location>
        <begin position="159"/>
        <end position="192"/>
    </location>
</feature>
<gene>
    <name evidence="12" type="ORF">TCAL_11978</name>
</gene>
<dbReference type="Pfam" id="PF00397">
    <property type="entry name" value="WW"/>
    <property type="match status" value="2"/>
</dbReference>
<reference evidence="12 13" key="1">
    <citation type="journal article" date="2018" name="Nat. Ecol. Evol.">
        <title>Genomic signatures of mitonuclear coevolution across populations of Tigriopus californicus.</title>
        <authorList>
            <person name="Barreto F.S."/>
            <person name="Watson E.T."/>
            <person name="Lima T.G."/>
            <person name="Willett C.S."/>
            <person name="Edmands S."/>
            <person name="Li W."/>
            <person name="Burton R.S."/>
        </authorList>
    </citation>
    <scope>NUCLEOTIDE SEQUENCE [LARGE SCALE GENOMIC DNA]</scope>
    <source>
        <strain evidence="12 13">San Diego</strain>
    </source>
</reference>
<name>A0A553NUE2_TIGCA</name>
<evidence type="ECO:0000256" key="9">
    <source>
        <dbReference type="SAM" id="Coils"/>
    </source>
</evidence>
<dbReference type="InterPro" id="IPR036020">
    <property type="entry name" value="WW_dom_sf"/>
</dbReference>
<feature type="compositionally biased region" description="Pro residues" evidence="10">
    <location>
        <begin position="205"/>
        <end position="219"/>
    </location>
</feature>
<feature type="coiled-coil region" evidence="9">
    <location>
        <begin position="320"/>
        <end position="354"/>
    </location>
</feature>
<keyword evidence="4" id="KW-0805">Transcription regulation</keyword>
<keyword evidence="7" id="KW-0539">Nucleus</keyword>
<dbReference type="GO" id="GO:0045944">
    <property type="term" value="P:positive regulation of transcription by RNA polymerase II"/>
    <property type="evidence" value="ECO:0007669"/>
    <property type="project" value="TreeGrafter"/>
</dbReference>
<keyword evidence="9" id="KW-0175">Coiled coil</keyword>
<dbReference type="Pfam" id="PF15238">
    <property type="entry name" value="TEADIR3"/>
    <property type="match status" value="1"/>
</dbReference>
<keyword evidence="6" id="KW-0804">Transcription</keyword>
<comment type="caution">
    <text evidence="12">The sequence shown here is derived from an EMBL/GenBank/DDBJ whole genome shotgun (WGS) entry which is preliminary data.</text>
</comment>
<dbReference type="GO" id="GO:0005634">
    <property type="term" value="C:nucleus"/>
    <property type="evidence" value="ECO:0007669"/>
    <property type="project" value="UniProtKB-SubCell"/>
</dbReference>
<dbReference type="InterPro" id="IPR053819">
    <property type="entry name" value="TEADIR3_omega_loop"/>
</dbReference>
<evidence type="ECO:0000259" key="11">
    <source>
        <dbReference type="PROSITE" id="PS50020"/>
    </source>
</evidence>
<dbReference type="InterPro" id="IPR001202">
    <property type="entry name" value="WW_dom"/>
</dbReference>
<feature type="compositionally biased region" description="Polar residues" evidence="10">
    <location>
        <begin position="1"/>
        <end position="16"/>
    </location>
</feature>
<feature type="region of interest" description="Disordered" evidence="10">
    <location>
        <begin position="193"/>
        <end position="274"/>
    </location>
</feature>
<evidence type="ECO:0000313" key="13">
    <source>
        <dbReference type="Proteomes" id="UP000318571"/>
    </source>
</evidence>
<dbReference type="OMA" id="WEMARTE"/>
<evidence type="ECO:0000256" key="6">
    <source>
        <dbReference type="ARBA" id="ARBA00023163"/>
    </source>
</evidence>
<dbReference type="PANTHER" id="PTHR17616:SF8">
    <property type="entry name" value="TRANSCRIPTIONAL COACTIVATOR YORKIE"/>
    <property type="match status" value="1"/>
</dbReference>
<sequence>MSNNNNSGSGDATENNGAIIHVREDSNKSIDEMFAIALKPQGTQRPLSVPLRMRKFPTSFWNPPSSGSKSPNYHSRENSVDNTLQNPPSNLQADPFSPAGSTGSVGSPQPPTSSSAPFHSRAHSSPATLQQTLVLANNPPQTASLHHRTASFDPVDKLGSLPPGWEMAKDANGQMYFMNHITKTTQWEDPRKMMIQQQQQQQQQQPPPPQQQPPPPQQPPIQVQQGLGNGPPRGGPSPQPIHQRSNSASSVFNPSPQPPVIREDVGQLPPGWEQSVTPEGQIYFIDHTTKNTTWLDPRIPPHNQITPTHTLHVDYQTQQRRQQDARLQKLVKERKALQQRQAELIREMEQQRQRSLSQENVAVAMNQTQEMLMRQTLGDSPSNGDPFLGNTSQIVHLSEQHNRQESADSGVGMGSNFNLISIPEVDMDMDTSSAMDTTLTPTNDNDGGASTTNGSNSMDSDQMIPVLPTELDEVVQDVLSNGQLVNGPQPTWL</sequence>
<dbReference type="CDD" id="cd00201">
    <property type="entry name" value="WW"/>
    <property type="match status" value="2"/>
</dbReference>
<evidence type="ECO:0000256" key="2">
    <source>
        <dbReference type="ARBA" id="ARBA00004496"/>
    </source>
</evidence>
<feature type="region of interest" description="Disordered" evidence="10">
    <location>
        <begin position="58"/>
        <end position="126"/>
    </location>
</feature>
<dbReference type="GO" id="GO:0003713">
    <property type="term" value="F:transcription coactivator activity"/>
    <property type="evidence" value="ECO:0007669"/>
    <property type="project" value="TreeGrafter"/>
</dbReference>